<dbReference type="Gene3D" id="2.20.70.10">
    <property type="match status" value="1"/>
</dbReference>
<protein>
    <recommendedName>
        <fullName evidence="2">Exosome complex component Csl4</fullName>
    </recommendedName>
</protein>
<dbReference type="SUPFAM" id="SSF50249">
    <property type="entry name" value="Nucleic acid-binding proteins"/>
    <property type="match status" value="1"/>
</dbReference>
<dbReference type="PANTHER" id="PTHR12686">
    <property type="entry name" value="3'-5' EXORIBONUCLEASE CSL4-RELATED"/>
    <property type="match status" value="1"/>
</dbReference>
<feature type="binding site" evidence="2">
    <location>
        <position position="165"/>
    </location>
    <ligand>
        <name>Zn(2+)</name>
        <dbReference type="ChEBI" id="CHEBI:29105"/>
    </ligand>
</feature>
<evidence type="ECO:0000313" key="5">
    <source>
        <dbReference type="Proteomes" id="UP000610960"/>
    </source>
</evidence>
<organism evidence="4 5">
    <name type="scientific">Thermocladium modestius</name>
    <dbReference type="NCBI Taxonomy" id="62609"/>
    <lineage>
        <taxon>Archaea</taxon>
        <taxon>Thermoproteota</taxon>
        <taxon>Thermoprotei</taxon>
        <taxon>Thermoproteales</taxon>
        <taxon>Thermoproteaceae</taxon>
        <taxon>Thermocladium</taxon>
    </lineage>
</organism>
<dbReference type="PANTHER" id="PTHR12686:SF8">
    <property type="entry name" value="EXOSOME COMPLEX COMPONENT CSL4"/>
    <property type="match status" value="1"/>
</dbReference>
<dbReference type="Gene3D" id="2.40.50.100">
    <property type="match status" value="1"/>
</dbReference>
<dbReference type="GO" id="GO:0008270">
    <property type="term" value="F:zinc ion binding"/>
    <property type="evidence" value="ECO:0007669"/>
    <property type="project" value="UniProtKB-UniRule"/>
</dbReference>
<keyword evidence="1 2" id="KW-0271">Exosome</keyword>
<dbReference type="HAMAP" id="MF_00975">
    <property type="entry name" value="Exosome_Csl4"/>
    <property type="match status" value="1"/>
</dbReference>
<keyword evidence="5" id="KW-1185">Reference proteome</keyword>
<dbReference type="Gene3D" id="2.40.50.140">
    <property type="entry name" value="Nucleic acid-binding proteins"/>
    <property type="match status" value="1"/>
</dbReference>
<proteinExistence type="inferred from homology"/>
<dbReference type="GO" id="GO:0003676">
    <property type="term" value="F:nucleic acid binding"/>
    <property type="evidence" value="ECO:0007669"/>
    <property type="project" value="InterPro"/>
</dbReference>
<evidence type="ECO:0000313" key="4">
    <source>
        <dbReference type="EMBL" id="GGP19344.1"/>
    </source>
</evidence>
<evidence type="ECO:0000256" key="1">
    <source>
        <dbReference type="ARBA" id="ARBA00022835"/>
    </source>
</evidence>
<gene>
    <name evidence="2" type="primary">csl4</name>
    <name evidence="4" type="ORF">GCM10007981_02650</name>
</gene>
<dbReference type="InterPro" id="IPR039771">
    <property type="entry name" value="Csl4"/>
</dbReference>
<feature type="binding site" evidence="2">
    <location>
        <position position="149"/>
    </location>
    <ligand>
        <name>Zn(2+)</name>
        <dbReference type="ChEBI" id="CHEBI:29105"/>
    </ligand>
</feature>
<dbReference type="AlphaFoldDB" id="A0A830GUC9"/>
<comment type="caution">
    <text evidence="4">The sequence shown here is derived from an EMBL/GenBank/DDBJ whole genome shotgun (WGS) entry which is preliminary data.</text>
</comment>
<comment type="subcellular location">
    <subcellularLocation>
        <location evidence="2">Cytoplasm</location>
    </subcellularLocation>
</comment>
<keyword evidence="2" id="KW-0862">Zinc</keyword>
<feature type="binding site" evidence="2">
    <location>
        <position position="146"/>
    </location>
    <ligand>
        <name>Zn(2+)</name>
        <dbReference type="ChEBI" id="CHEBI:29105"/>
    </ligand>
</feature>
<comment type="subunit">
    <text evidence="2">Component of the archaeal exosome complex. Forms a trimer of Rrp4 and/or Csl4 subunits. The trimer associates with an hexameric ring-like arrangement composed of 3 Rrp41-Rrp42 heterodimers. Interacts with DnaG.</text>
</comment>
<reference evidence="4" key="1">
    <citation type="journal article" date="2014" name="Int. J. Syst. Evol. Microbiol.">
        <title>Complete genome sequence of Corynebacterium casei LMG S-19264T (=DSM 44701T), isolated from a smear-ripened cheese.</title>
        <authorList>
            <consortium name="US DOE Joint Genome Institute (JGI-PGF)"/>
            <person name="Walter F."/>
            <person name="Albersmeier A."/>
            <person name="Kalinowski J."/>
            <person name="Ruckert C."/>
        </authorList>
    </citation>
    <scope>NUCLEOTIDE SEQUENCE</scope>
    <source>
        <strain evidence="4">JCM 10088</strain>
    </source>
</reference>
<dbReference type="GO" id="GO:0006396">
    <property type="term" value="P:RNA processing"/>
    <property type="evidence" value="ECO:0007669"/>
    <property type="project" value="InterPro"/>
</dbReference>
<comment type="function">
    <text evidence="2">Non-catalytic component of the exosome, which is a complex involved in RNA degradation. Increases the RNA binding and the efficiency of RNA degradation. Helpful for the interaction of the exosome with A-poor RNAs.</text>
</comment>
<dbReference type="GO" id="GO:0005737">
    <property type="term" value="C:cytoplasm"/>
    <property type="evidence" value="ECO:0007669"/>
    <property type="project" value="UniProtKB-SubCell"/>
</dbReference>
<dbReference type="GO" id="GO:0000178">
    <property type="term" value="C:exosome (RNase complex)"/>
    <property type="evidence" value="ECO:0007669"/>
    <property type="project" value="UniProtKB-KW"/>
</dbReference>
<evidence type="ECO:0000259" key="3">
    <source>
        <dbReference type="PROSITE" id="PS50126"/>
    </source>
</evidence>
<dbReference type="EMBL" id="BMNL01000001">
    <property type="protein sequence ID" value="GGP19344.1"/>
    <property type="molecule type" value="Genomic_DNA"/>
</dbReference>
<reference evidence="4" key="2">
    <citation type="submission" date="2020-09" db="EMBL/GenBank/DDBJ databases">
        <authorList>
            <person name="Sun Q."/>
            <person name="Ohkuma M."/>
        </authorList>
    </citation>
    <scope>NUCLEOTIDE SEQUENCE</scope>
    <source>
        <strain evidence="4">JCM 10088</strain>
    </source>
</reference>
<feature type="binding site" evidence="2">
    <location>
        <position position="162"/>
    </location>
    <ligand>
        <name>Zn(2+)</name>
        <dbReference type="ChEBI" id="CHEBI:29105"/>
    </ligand>
</feature>
<keyword evidence="2" id="KW-0479">Metal-binding</keyword>
<dbReference type="GO" id="GO:0006401">
    <property type="term" value="P:RNA catabolic process"/>
    <property type="evidence" value="ECO:0007669"/>
    <property type="project" value="UniProtKB-UniRule"/>
</dbReference>
<dbReference type="OrthoDB" id="6768at2157"/>
<name>A0A830GUC9_9CREN</name>
<dbReference type="SMART" id="SM00316">
    <property type="entry name" value="S1"/>
    <property type="match status" value="1"/>
</dbReference>
<dbReference type="InterPro" id="IPR012340">
    <property type="entry name" value="NA-bd_OB-fold"/>
</dbReference>
<accession>A0A830GUC9</accession>
<comment type="similarity">
    <text evidence="2">Belongs to the CSL4 family.</text>
</comment>
<dbReference type="Proteomes" id="UP000610960">
    <property type="component" value="Unassembled WGS sequence"/>
</dbReference>
<dbReference type="NCBIfam" id="NF034126">
    <property type="entry name" value="PRK09521.1"/>
    <property type="match status" value="1"/>
</dbReference>
<dbReference type="RefSeq" id="WP_188595669.1">
    <property type="nucleotide sequence ID" value="NZ_BMNL01000001.1"/>
</dbReference>
<feature type="domain" description="S1 motif" evidence="3">
    <location>
        <begin position="59"/>
        <end position="125"/>
    </location>
</feature>
<dbReference type="InterPro" id="IPR003029">
    <property type="entry name" value="S1_domain"/>
</dbReference>
<dbReference type="InterPro" id="IPR030850">
    <property type="entry name" value="Exosome_Csl4_arc"/>
</dbReference>
<evidence type="ECO:0000256" key="2">
    <source>
        <dbReference type="HAMAP-Rule" id="MF_00975"/>
    </source>
</evidence>
<dbReference type="PROSITE" id="PS50126">
    <property type="entry name" value="S1"/>
    <property type="match status" value="1"/>
</dbReference>
<keyword evidence="2" id="KW-0963">Cytoplasm</keyword>
<sequence>MVAVPGDELGVEEEYVPGEFTDLDCRGRIVSTVIGVPSYDVKAHEVRVNPIKLKLLQQGAVVYGRVVSSTDKVAVVRIAAVLDRGSLTRINATGFIYIAHAGENRINTVYDAVGIGDFVKARVISRGPPYHLSIRGLGLGVVEARCPRCRAYLKFKGTRAYCPNCGVNIRKKVALE</sequence>